<accession>A0A9P5L7Z3</accession>
<feature type="region of interest" description="Disordered" evidence="1">
    <location>
        <begin position="120"/>
        <end position="166"/>
    </location>
</feature>
<dbReference type="AlphaFoldDB" id="A0A9P5L7Z3"/>
<proteinExistence type="predicted"/>
<evidence type="ECO:0000313" key="2">
    <source>
        <dbReference type="EMBL" id="KAF7531331.1"/>
    </source>
</evidence>
<evidence type="ECO:0000313" key="3">
    <source>
        <dbReference type="Proteomes" id="UP000722485"/>
    </source>
</evidence>
<reference evidence="2" key="1">
    <citation type="submission" date="2020-03" db="EMBL/GenBank/DDBJ databases">
        <title>Draft Genome Sequence of Cylindrodendrum hubeiense.</title>
        <authorList>
            <person name="Buettner E."/>
            <person name="Kellner H."/>
        </authorList>
    </citation>
    <scope>NUCLEOTIDE SEQUENCE</scope>
    <source>
        <strain evidence="2">IHI 201604</strain>
    </source>
</reference>
<feature type="region of interest" description="Disordered" evidence="1">
    <location>
        <begin position="27"/>
        <end position="58"/>
    </location>
</feature>
<evidence type="ECO:0000256" key="1">
    <source>
        <dbReference type="SAM" id="MobiDB-lite"/>
    </source>
</evidence>
<sequence>MPGFASIFITPARLTPEFGCPRRTVRRQGFGRKQDYGNGSGGEKPSEGTALPLPKRPSPCRRTLGASAIAAGCWEDDDKWDPLAVAYRQRERGASCHQNTLSLRGLKPLASSRSLANPLTAGWGAGPDASPQRTFASPARIPSPHAGDTAGDTAGRSAGGLASEGEDMDPLRLVGRVRGHLESDRVCCCTNFQVRLWVREPSSFACQALGQPPLSASLEAAQAAAGHLPVSQKRELPARMTVHLNGET</sequence>
<dbReference type="EMBL" id="JAANBB010000995">
    <property type="protein sequence ID" value="KAF7531331.1"/>
    <property type="molecule type" value="Genomic_DNA"/>
</dbReference>
<keyword evidence="3" id="KW-1185">Reference proteome</keyword>
<protein>
    <submittedName>
        <fullName evidence="2">Uncharacterized protein</fullName>
    </submittedName>
</protein>
<name>A0A9P5L7Z3_9HYPO</name>
<gene>
    <name evidence="2" type="ORF">G7Z17_g13732</name>
</gene>
<dbReference type="Proteomes" id="UP000722485">
    <property type="component" value="Unassembled WGS sequence"/>
</dbReference>
<organism evidence="2 3">
    <name type="scientific">Cylindrodendrum hubeiense</name>
    <dbReference type="NCBI Taxonomy" id="595255"/>
    <lineage>
        <taxon>Eukaryota</taxon>
        <taxon>Fungi</taxon>
        <taxon>Dikarya</taxon>
        <taxon>Ascomycota</taxon>
        <taxon>Pezizomycotina</taxon>
        <taxon>Sordariomycetes</taxon>
        <taxon>Hypocreomycetidae</taxon>
        <taxon>Hypocreales</taxon>
        <taxon>Nectriaceae</taxon>
        <taxon>Cylindrodendrum</taxon>
    </lineage>
</organism>
<comment type="caution">
    <text evidence="2">The sequence shown here is derived from an EMBL/GenBank/DDBJ whole genome shotgun (WGS) entry which is preliminary data.</text>
</comment>